<dbReference type="Pfam" id="PF15295">
    <property type="entry name" value="CCDC50_N"/>
    <property type="match status" value="1"/>
</dbReference>
<feature type="region of interest" description="Disordered" evidence="2">
    <location>
        <begin position="145"/>
        <end position="165"/>
    </location>
</feature>
<proteinExistence type="predicted"/>
<evidence type="ECO:0000256" key="2">
    <source>
        <dbReference type="SAM" id="MobiDB-lite"/>
    </source>
</evidence>
<dbReference type="InterPro" id="IPR029311">
    <property type="entry name" value="CCDC50_N"/>
</dbReference>
<evidence type="ECO:0000256" key="1">
    <source>
        <dbReference type="ARBA" id="ARBA00023054"/>
    </source>
</evidence>
<feature type="domain" description="Coiled-coil" evidence="3">
    <location>
        <begin position="130"/>
        <end position="221"/>
    </location>
</feature>
<feature type="compositionally biased region" description="Basic and acidic residues" evidence="2">
    <location>
        <begin position="200"/>
        <end position="216"/>
    </location>
</feature>
<dbReference type="InterPro" id="IPR039303">
    <property type="entry name" value="CCDC50"/>
</dbReference>
<evidence type="ECO:0000259" key="3">
    <source>
        <dbReference type="Pfam" id="PF15295"/>
    </source>
</evidence>
<name>A0A7R9P0W5_9NEOP</name>
<feature type="compositionally biased region" description="Basic residues" evidence="2">
    <location>
        <begin position="591"/>
        <end position="609"/>
    </location>
</feature>
<dbReference type="PANTHER" id="PTHR22115">
    <property type="entry name" value="C3ORF6 PROTEIN-RELATED"/>
    <property type="match status" value="1"/>
</dbReference>
<dbReference type="PANTHER" id="PTHR22115:SF4">
    <property type="entry name" value="COILED-COIL DOMAIN-CONTAINING PROTEIN"/>
    <property type="match status" value="1"/>
</dbReference>
<feature type="compositionally biased region" description="Basic and acidic residues" evidence="2">
    <location>
        <begin position="148"/>
        <end position="165"/>
    </location>
</feature>
<feature type="compositionally biased region" description="Basic and acidic residues" evidence="2">
    <location>
        <begin position="435"/>
        <end position="448"/>
    </location>
</feature>
<evidence type="ECO:0000313" key="4">
    <source>
        <dbReference type="EMBL" id="CAD7463315.1"/>
    </source>
</evidence>
<feature type="region of interest" description="Disordered" evidence="2">
    <location>
        <begin position="591"/>
        <end position="662"/>
    </location>
</feature>
<feature type="region of interest" description="Disordered" evidence="2">
    <location>
        <begin position="409"/>
        <end position="465"/>
    </location>
</feature>
<organism evidence="4">
    <name type="scientific">Timema tahoe</name>
    <dbReference type="NCBI Taxonomy" id="61484"/>
    <lineage>
        <taxon>Eukaryota</taxon>
        <taxon>Metazoa</taxon>
        <taxon>Ecdysozoa</taxon>
        <taxon>Arthropoda</taxon>
        <taxon>Hexapoda</taxon>
        <taxon>Insecta</taxon>
        <taxon>Pterygota</taxon>
        <taxon>Neoptera</taxon>
        <taxon>Polyneoptera</taxon>
        <taxon>Phasmatodea</taxon>
        <taxon>Timematodea</taxon>
        <taxon>Timematoidea</taxon>
        <taxon>Timematidae</taxon>
        <taxon>Timema</taxon>
    </lineage>
</organism>
<reference evidence="4" key="1">
    <citation type="submission" date="2020-11" db="EMBL/GenBank/DDBJ databases">
        <authorList>
            <person name="Tran Van P."/>
        </authorList>
    </citation>
    <scope>NUCLEOTIDE SEQUENCE</scope>
</reference>
<feature type="region of interest" description="Disordered" evidence="2">
    <location>
        <begin position="200"/>
        <end position="257"/>
    </location>
</feature>
<protein>
    <recommendedName>
        <fullName evidence="3">Coiled-coil domain-containing protein</fullName>
    </recommendedName>
</protein>
<dbReference type="AlphaFoldDB" id="A0A7R9P0W5"/>
<dbReference type="EMBL" id="OE007742">
    <property type="protein sequence ID" value="CAD7463315.1"/>
    <property type="molecule type" value="Genomic_DNA"/>
</dbReference>
<sequence length="760" mass="84850">MWLPVAGNLRRQRTAAPTLAVRINSELRRVHTELSRLHVTMTNQLHSLKQAASGSPRPALSRLSDPTLNGACRLPTGFVERRGLRAEVPSDLCHAMVSRLEGTICAELRQLRTAVGRLILEVHKLESAELNNIYFQHHYTGNKSRNAQVREDFPRAQDEQRREEETAAAMRVMYHQMVLQQEEIDASVAHNLAQRLKQEEEEKRRTLEEQDEEVAKKLQVRTGTGEMEGPQGGQETIGENRDRGDGGPPRGSGNYRAPQGVWKLQVRTGIGEMEGPPGGLETTVNVRETRKVEDMGIKFVRSMFTVAILKAKFMSGSIAQDWFYWVLDFGVMAVLVNEHERLRIKHRKRECREAEARSPLGDLPDVALSQYQRDINSVGLPLPEEYLQDNLSQEFRICTITDAAVQTNSGYTSPEDGYVMDSPSSPALSGGLAEDEARRLQEEKDEGGSPKVVPEAAPGRSFAQGGHWRQQRMHPGYNNCVRSVEQQQSLTLTAGTRSEVRVVALKDECLRPASDTIVLVTMILVTRVTLVDRGHTVTPWYLEAKIMAAKRLQEEEQGAQQLSMLDQDRLMAIEAQDKELARLLQERERAKAKRARERAKQKALLKKQQHSGVSDDEGLAMSPGSSGPHSDWGDQPIPPHSTAVRPTDLDLAGPRKPRQRFPDPEAIEVLSCSPEAGPSHGHTLPNIAMAIDPTYPRRARTGGSELYASSSPVMSPSVQAYEEDEDSPVPPYMPIQGQRRTMSLEKKGRKSKSKDGCKQQ</sequence>
<keyword evidence="1" id="KW-0175">Coiled coil</keyword>
<feature type="region of interest" description="Disordered" evidence="2">
    <location>
        <begin position="696"/>
        <end position="760"/>
    </location>
</feature>
<accession>A0A7R9P0W5</accession>
<dbReference type="CDD" id="cd22249">
    <property type="entry name" value="UDM1_RNF168_RNF169-like"/>
    <property type="match status" value="1"/>
</dbReference>
<feature type="compositionally biased region" description="Polar residues" evidence="2">
    <location>
        <begin position="707"/>
        <end position="718"/>
    </location>
</feature>
<gene>
    <name evidence="4" type="ORF">TTEB3V08_LOCUS11201</name>
</gene>